<gene>
    <name evidence="2" type="ORF">ES288_D11G222700v1</name>
</gene>
<proteinExistence type="predicted"/>
<name>A0A5D2ANI5_GOSDA</name>
<keyword evidence="3" id="KW-1185">Reference proteome</keyword>
<reference evidence="2 3" key="1">
    <citation type="submission" date="2019-06" db="EMBL/GenBank/DDBJ databases">
        <title>WGS assembly of Gossypium darwinii.</title>
        <authorList>
            <person name="Chen Z.J."/>
            <person name="Sreedasyam A."/>
            <person name="Ando A."/>
            <person name="Song Q."/>
            <person name="De L."/>
            <person name="Hulse-Kemp A."/>
            <person name="Ding M."/>
            <person name="Ye W."/>
            <person name="Kirkbride R."/>
            <person name="Jenkins J."/>
            <person name="Plott C."/>
            <person name="Lovell J."/>
            <person name="Lin Y.-M."/>
            <person name="Vaughn R."/>
            <person name="Liu B."/>
            <person name="Li W."/>
            <person name="Simpson S."/>
            <person name="Scheffler B."/>
            <person name="Saski C."/>
            <person name="Grover C."/>
            <person name="Hu G."/>
            <person name="Conover J."/>
            <person name="Carlson J."/>
            <person name="Shu S."/>
            <person name="Boston L."/>
            <person name="Williams M."/>
            <person name="Peterson D."/>
            <person name="Mcgee K."/>
            <person name="Jones D."/>
            <person name="Wendel J."/>
            <person name="Stelly D."/>
            <person name="Grimwood J."/>
            <person name="Schmutz J."/>
        </authorList>
    </citation>
    <scope>NUCLEOTIDE SEQUENCE [LARGE SCALE GENOMIC DNA]</scope>
    <source>
        <strain evidence="2">1808015.09</strain>
    </source>
</reference>
<dbReference type="EMBL" id="CM017711">
    <property type="protein sequence ID" value="TYG46019.1"/>
    <property type="molecule type" value="Genomic_DNA"/>
</dbReference>
<dbReference type="Proteomes" id="UP000323506">
    <property type="component" value="Chromosome D11"/>
</dbReference>
<evidence type="ECO:0000256" key="1">
    <source>
        <dbReference type="SAM" id="MobiDB-lite"/>
    </source>
</evidence>
<evidence type="ECO:0000313" key="3">
    <source>
        <dbReference type="Proteomes" id="UP000323506"/>
    </source>
</evidence>
<dbReference type="AlphaFoldDB" id="A0A5D2ANI5"/>
<sequence length="112" mass="12259">MQGAQEVGKSATIDNGLGMHTMSDSTQRKGIAAVQGSQTKLLLDFLSFSASSFSSMARYSVVTDKVSMEVVEEFILEQLNLTKGTISEIKDNLETLLQEDIQADLVCCLHHF</sequence>
<accession>A0A5D2ANI5</accession>
<protein>
    <submittedName>
        <fullName evidence="2">Uncharacterized protein</fullName>
    </submittedName>
</protein>
<evidence type="ECO:0000313" key="2">
    <source>
        <dbReference type="EMBL" id="TYG46019.1"/>
    </source>
</evidence>
<dbReference type="PANTHER" id="PTHR36702">
    <property type="entry name" value="HOLLIDAY JUNCTION RESOLVASE"/>
    <property type="match status" value="1"/>
</dbReference>
<feature type="region of interest" description="Disordered" evidence="1">
    <location>
        <begin position="1"/>
        <end position="24"/>
    </location>
</feature>
<dbReference type="PANTHER" id="PTHR36702:SF1">
    <property type="entry name" value="HOLLIDAY JUNCTION RESOLVASE"/>
    <property type="match status" value="1"/>
</dbReference>
<organism evidence="2 3">
    <name type="scientific">Gossypium darwinii</name>
    <name type="common">Darwin's cotton</name>
    <name type="synonym">Gossypium barbadense var. darwinii</name>
    <dbReference type="NCBI Taxonomy" id="34276"/>
    <lineage>
        <taxon>Eukaryota</taxon>
        <taxon>Viridiplantae</taxon>
        <taxon>Streptophyta</taxon>
        <taxon>Embryophyta</taxon>
        <taxon>Tracheophyta</taxon>
        <taxon>Spermatophyta</taxon>
        <taxon>Magnoliopsida</taxon>
        <taxon>eudicotyledons</taxon>
        <taxon>Gunneridae</taxon>
        <taxon>Pentapetalae</taxon>
        <taxon>rosids</taxon>
        <taxon>malvids</taxon>
        <taxon>Malvales</taxon>
        <taxon>Malvaceae</taxon>
        <taxon>Malvoideae</taxon>
        <taxon>Gossypium</taxon>
    </lineage>
</organism>